<dbReference type="RefSeq" id="WP_072722162.1">
    <property type="nucleotide sequence ID" value="NZ_LN889813.1"/>
</dbReference>
<sequence length="127" mass="14256">MSFYQQNLEAFLQLLQEQPQLFSESKRQELIALIEPLPDDLQTLSVAIASWYENHDEIVAAQLEILNNSNHDEIVDAQLEILNNSILEVGRAPGTNVGNVPKLNQQINKETLKNAIQQSVKTPPAKP</sequence>
<dbReference type="OrthoDB" id="467680at2"/>
<dbReference type="EMBL" id="CZDF01000172">
    <property type="protein sequence ID" value="CUR35205.1"/>
    <property type="molecule type" value="Genomic_DNA"/>
</dbReference>
<dbReference type="STRING" id="671072.PL9214650644"/>
<accession>A0A1J1LRK7</accession>
<protein>
    <submittedName>
        <fullName evidence="1">Uncharacterized protein</fullName>
    </submittedName>
</protein>
<evidence type="ECO:0000313" key="1">
    <source>
        <dbReference type="EMBL" id="CUR35205.1"/>
    </source>
</evidence>
<dbReference type="Proteomes" id="UP000184315">
    <property type="component" value="Unassembled WGS sequence"/>
</dbReference>
<reference evidence="2" key="1">
    <citation type="submission" date="2015-10" db="EMBL/GenBank/DDBJ databases">
        <authorList>
            <person name="Regsiter A."/>
            <person name="william w."/>
        </authorList>
    </citation>
    <scope>NUCLEOTIDE SEQUENCE [LARGE SCALE GENOMIC DNA]</scope>
</reference>
<organism evidence="1 2">
    <name type="scientific">Planktothrix tepida PCC 9214</name>
    <dbReference type="NCBI Taxonomy" id="671072"/>
    <lineage>
        <taxon>Bacteria</taxon>
        <taxon>Bacillati</taxon>
        <taxon>Cyanobacteriota</taxon>
        <taxon>Cyanophyceae</taxon>
        <taxon>Oscillatoriophycideae</taxon>
        <taxon>Oscillatoriales</taxon>
        <taxon>Microcoleaceae</taxon>
        <taxon>Planktothrix</taxon>
    </lineage>
</organism>
<evidence type="ECO:0000313" key="2">
    <source>
        <dbReference type="Proteomes" id="UP000184315"/>
    </source>
</evidence>
<keyword evidence="2" id="KW-1185">Reference proteome</keyword>
<name>A0A1J1LRK7_9CYAN</name>
<dbReference type="AlphaFoldDB" id="A0A1J1LRK7"/>
<proteinExistence type="predicted"/>
<gene>
    <name evidence="1" type="ORF">PL9214650644</name>
</gene>